<name>A0AA39REQ9_ACESA</name>
<dbReference type="AlphaFoldDB" id="A0AA39REQ9"/>
<evidence type="ECO:0000259" key="1">
    <source>
        <dbReference type="Pfam" id="PF04195"/>
    </source>
</evidence>
<dbReference type="Proteomes" id="UP001168877">
    <property type="component" value="Unassembled WGS sequence"/>
</dbReference>
<protein>
    <recommendedName>
        <fullName evidence="1">Transposase (putative) gypsy type domain-containing protein</fullName>
    </recommendedName>
</protein>
<dbReference type="InterPro" id="IPR007321">
    <property type="entry name" value="Transposase_28"/>
</dbReference>
<dbReference type="PANTHER" id="PTHR31099:SF28">
    <property type="entry name" value="F5J5.12"/>
    <property type="match status" value="1"/>
</dbReference>
<comment type="caution">
    <text evidence="2">The sequence shown here is derived from an EMBL/GenBank/DDBJ whole genome shotgun (WGS) entry which is preliminary data.</text>
</comment>
<evidence type="ECO:0000313" key="2">
    <source>
        <dbReference type="EMBL" id="KAK0572359.1"/>
    </source>
</evidence>
<dbReference type="PANTHER" id="PTHR31099">
    <property type="entry name" value="OS06G0165300 PROTEIN"/>
    <property type="match status" value="1"/>
</dbReference>
<sequence length="140" mass="16382">MSGIPKSVELRAPLGCERADWDIPEWTCFYEYTLRLGFRFPVPELVCRLLKYFDLAPGQLMPNSWRILLSLTVLQETHNIRFGLGCVLHNYYLKEHVGDQGRYILTPRNFAKRLITDTTTNHRFWKDTYFFAKGPPIDGP</sequence>
<gene>
    <name evidence="2" type="ORF">LWI29_030413</name>
</gene>
<organism evidence="2 3">
    <name type="scientific">Acer saccharum</name>
    <name type="common">Sugar maple</name>
    <dbReference type="NCBI Taxonomy" id="4024"/>
    <lineage>
        <taxon>Eukaryota</taxon>
        <taxon>Viridiplantae</taxon>
        <taxon>Streptophyta</taxon>
        <taxon>Embryophyta</taxon>
        <taxon>Tracheophyta</taxon>
        <taxon>Spermatophyta</taxon>
        <taxon>Magnoliopsida</taxon>
        <taxon>eudicotyledons</taxon>
        <taxon>Gunneridae</taxon>
        <taxon>Pentapetalae</taxon>
        <taxon>rosids</taxon>
        <taxon>malvids</taxon>
        <taxon>Sapindales</taxon>
        <taxon>Sapindaceae</taxon>
        <taxon>Hippocastanoideae</taxon>
        <taxon>Acereae</taxon>
        <taxon>Acer</taxon>
    </lineage>
</organism>
<keyword evidence="3" id="KW-1185">Reference proteome</keyword>
<evidence type="ECO:0000313" key="3">
    <source>
        <dbReference type="Proteomes" id="UP001168877"/>
    </source>
</evidence>
<dbReference type="EMBL" id="JAUESC010000388">
    <property type="protein sequence ID" value="KAK0572359.1"/>
    <property type="molecule type" value="Genomic_DNA"/>
</dbReference>
<accession>A0AA39REQ9</accession>
<dbReference type="Pfam" id="PF04195">
    <property type="entry name" value="Transposase_28"/>
    <property type="match status" value="1"/>
</dbReference>
<reference evidence="2" key="2">
    <citation type="submission" date="2023-06" db="EMBL/GenBank/DDBJ databases">
        <authorList>
            <person name="Swenson N.G."/>
            <person name="Wegrzyn J.L."/>
            <person name="Mcevoy S.L."/>
        </authorList>
    </citation>
    <scope>NUCLEOTIDE SEQUENCE</scope>
    <source>
        <strain evidence="2">NS2018</strain>
        <tissue evidence="2">Leaf</tissue>
    </source>
</reference>
<feature type="domain" description="Transposase (putative) gypsy type" evidence="1">
    <location>
        <begin position="31"/>
        <end position="84"/>
    </location>
</feature>
<reference evidence="2" key="1">
    <citation type="journal article" date="2022" name="Plant J.">
        <title>Strategies of tolerance reflected in two North American maple genomes.</title>
        <authorList>
            <person name="McEvoy S.L."/>
            <person name="Sezen U.U."/>
            <person name="Trouern-Trend A."/>
            <person name="McMahon S.M."/>
            <person name="Schaberg P.G."/>
            <person name="Yang J."/>
            <person name="Wegrzyn J.L."/>
            <person name="Swenson N.G."/>
        </authorList>
    </citation>
    <scope>NUCLEOTIDE SEQUENCE</scope>
    <source>
        <strain evidence="2">NS2018</strain>
    </source>
</reference>
<proteinExistence type="predicted"/>